<evidence type="ECO:0000259" key="1">
    <source>
        <dbReference type="Pfam" id="PF12146"/>
    </source>
</evidence>
<dbReference type="InterPro" id="IPR029058">
    <property type="entry name" value="AB_hydrolase_fold"/>
</dbReference>
<evidence type="ECO:0000313" key="2">
    <source>
        <dbReference type="EMBL" id="KHQ50057.1"/>
    </source>
</evidence>
<dbReference type="PANTHER" id="PTHR11614">
    <property type="entry name" value="PHOSPHOLIPASE-RELATED"/>
    <property type="match status" value="1"/>
</dbReference>
<feature type="domain" description="Serine aminopeptidase S33" evidence="1">
    <location>
        <begin position="42"/>
        <end position="292"/>
    </location>
</feature>
<protein>
    <submittedName>
        <fullName evidence="2">Lysophospholipase</fullName>
        <ecNumber evidence="2">3.1.1.5</ecNumber>
    </submittedName>
</protein>
<accession>A0A0B3RQD3</accession>
<keyword evidence="2" id="KW-0378">Hydrolase</keyword>
<dbReference type="EMBL" id="JSUQ01000032">
    <property type="protein sequence ID" value="KHQ50057.1"/>
    <property type="molecule type" value="Genomic_DNA"/>
</dbReference>
<keyword evidence="3" id="KW-1185">Reference proteome</keyword>
<dbReference type="AlphaFoldDB" id="A0A0B3RQD3"/>
<name>A0A0B3RQD3_9RHOB</name>
<evidence type="ECO:0000313" key="3">
    <source>
        <dbReference type="Proteomes" id="UP000030960"/>
    </source>
</evidence>
<reference evidence="2 3" key="1">
    <citation type="submission" date="2014-10" db="EMBL/GenBank/DDBJ databases">
        <title>Genome sequence of Ponticoccus sp. strain UMTAT08 isolated from clonal culture of toxic dinoflagellate Alexandrium tamiyavanichii.</title>
        <authorList>
            <person name="Gan H.Y."/>
            <person name="Muhd D.-D."/>
            <person name="Mohd Noor M.E."/>
            <person name="Yeong Y.S."/>
            <person name="Usup G."/>
        </authorList>
    </citation>
    <scope>NUCLEOTIDE SEQUENCE [LARGE SCALE GENOMIC DNA]</scope>
    <source>
        <strain evidence="2 3">UMTAT08</strain>
    </source>
</reference>
<dbReference type="InterPro" id="IPR022742">
    <property type="entry name" value="Hydrolase_4"/>
</dbReference>
<organism evidence="2 3">
    <name type="scientific">Mameliella alba</name>
    <dbReference type="NCBI Taxonomy" id="561184"/>
    <lineage>
        <taxon>Bacteria</taxon>
        <taxon>Pseudomonadati</taxon>
        <taxon>Pseudomonadota</taxon>
        <taxon>Alphaproteobacteria</taxon>
        <taxon>Rhodobacterales</taxon>
        <taxon>Roseobacteraceae</taxon>
        <taxon>Mameliella</taxon>
    </lineage>
</organism>
<comment type="caution">
    <text evidence="2">The sequence shown here is derived from an EMBL/GenBank/DDBJ whole genome shotgun (WGS) entry which is preliminary data.</text>
</comment>
<dbReference type="InterPro" id="IPR051044">
    <property type="entry name" value="MAG_DAG_Lipase"/>
</dbReference>
<gene>
    <name evidence="2" type="ORF">OA50_05394</name>
</gene>
<dbReference type="Pfam" id="PF12146">
    <property type="entry name" value="Hydrolase_4"/>
    <property type="match status" value="1"/>
</dbReference>
<dbReference type="GO" id="GO:0004622">
    <property type="term" value="F:phosphatidylcholine lysophospholipase activity"/>
    <property type="evidence" value="ECO:0007669"/>
    <property type="project" value="UniProtKB-EC"/>
</dbReference>
<dbReference type="OrthoDB" id="9788260at2"/>
<dbReference type="SUPFAM" id="SSF53474">
    <property type="entry name" value="alpha/beta-Hydrolases"/>
    <property type="match status" value="1"/>
</dbReference>
<dbReference type="EC" id="3.1.1.5" evidence="2"/>
<dbReference type="Gene3D" id="3.40.50.1820">
    <property type="entry name" value="alpha/beta hydrolase"/>
    <property type="match status" value="1"/>
</dbReference>
<sequence>MERAPLHTELARVPDGGAAYWVCAEDGVRLRVGVWGGGPECTGTVFLFPGRTQYMELHGPTIESLRRFGYGTLVLDWRGHGLSDRVTVDSNTIHVGRFSDYQQDVAALVRMAKTLEVPRPWFLVGTSMGGCVGLRALAEGLSVAACAFTGPMWGIKLKHVERIAAWALSCGAQASGRGHVYCPGHDGKNYALANPFAGNRITNDADMYQFWRDQAQAHPELQMGGSSMGWLYQGLLECRRLSKIPAPDTPCITFCGDEDTMVDLGAIQHRMERWPNGQFELIQNAKHELLLEAPRIRQRLLTKISAVFARSGF</sequence>
<dbReference type="RefSeq" id="WP_043146640.1">
    <property type="nucleotide sequence ID" value="NZ_JSUQ01000032.1"/>
</dbReference>
<proteinExistence type="predicted"/>
<dbReference type="Proteomes" id="UP000030960">
    <property type="component" value="Unassembled WGS sequence"/>
</dbReference>